<evidence type="ECO:0000256" key="1">
    <source>
        <dbReference type="ARBA" id="ARBA00004651"/>
    </source>
</evidence>
<keyword evidence="4 6" id="KW-1133">Transmembrane helix</keyword>
<feature type="transmembrane region" description="Helical" evidence="6">
    <location>
        <begin position="138"/>
        <end position="157"/>
    </location>
</feature>
<dbReference type="SUPFAM" id="SSF109755">
    <property type="entry name" value="PhoU-like"/>
    <property type="match status" value="1"/>
</dbReference>
<feature type="transmembrane region" description="Helical" evidence="6">
    <location>
        <begin position="245"/>
        <end position="264"/>
    </location>
</feature>
<keyword evidence="2" id="KW-1003">Cell membrane</keyword>
<dbReference type="GO" id="GO:0044341">
    <property type="term" value="P:sodium-dependent phosphate transport"/>
    <property type="evidence" value="ECO:0007669"/>
    <property type="project" value="InterPro"/>
</dbReference>
<dbReference type="GO" id="GO:0005886">
    <property type="term" value="C:plasma membrane"/>
    <property type="evidence" value="ECO:0007669"/>
    <property type="project" value="UniProtKB-SubCell"/>
</dbReference>
<evidence type="ECO:0000256" key="4">
    <source>
        <dbReference type="ARBA" id="ARBA00022989"/>
    </source>
</evidence>
<dbReference type="InterPro" id="IPR003841">
    <property type="entry name" value="Na/Pi_transpt"/>
</dbReference>
<dbReference type="OrthoDB" id="5778511at2"/>
<sequence>MESTSPILFLLHVAGAAALLIWAVRLVRTGVERGWSVQLRRWLRKGDDNRIMAALSGMIAALALQSSTAVAILTTSFVAAGTLTAAGGLAILLGADVGSALVAQVLLARADWVMPVLMVLGVGLFLRARRREGRMTGRVLIGVALIFVSLSLIREATDPLRQSAAVGSAMGYLGKDALTAFALGALFAWLVQSSVAAVLLFVTLAAQSVLPLSAAAAMVLGANLGGSLIAYVLTLGADQPARRIVIANLALRGGGAALALFFLQRGAAPLELLGSTPPRQVINLHLAFNLAVMLIALPLTVPVLRLVDRLMPDQAASPALNRVSALDPAALKVPDRALACVMRELLQMGEAVESMLRPVVGLYADWDDEAAEAIRKKEREVDKIHINTKLYLAKLQRDHSGDEVASRALELADMAVNLESAGNVISDTMLSLAQRLNQGGVAFSDKGLEEIRDFHDRVLSNAQGALNLLVTSSPDAARALVEEKDTVRDVEQGLQRAHLARLQQGLSESIETSNLHQETLRALKQVNSAFTMLAYPILSETGDLLASRLSRPKP</sequence>
<dbReference type="Pfam" id="PF01895">
    <property type="entry name" value="PhoU"/>
    <property type="match status" value="1"/>
</dbReference>
<dbReference type="Gene3D" id="1.20.58.220">
    <property type="entry name" value="Phosphate transport system protein phou homolog 2, domain 2"/>
    <property type="match status" value="1"/>
</dbReference>
<dbReference type="AlphaFoldDB" id="A0A2S8SAK2"/>
<evidence type="ECO:0000256" key="3">
    <source>
        <dbReference type="ARBA" id="ARBA00022692"/>
    </source>
</evidence>
<accession>A0A2S8SAK2</accession>
<protein>
    <submittedName>
        <fullName evidence="8">Phosphate:Na+ symporter</fullName>
    </submittedName>
</protein>
<reference evidence="8 9" key="1">
    <citation type="submission" date="2018-02" db="EMBL/GenBank/DDBJ databases">
        <title>Genomic Encyclopedia of Archaeal and Bacterial Type Strains, Phase II (KMG-II): from individual species to whole genera.</title>
        <authorList>
            <person name="Goeker M."/>
        </authorList>
    </citation>
    <scope>NUCLEOTIDE SEQUENCE [LARGE SCALE GENOMIC DNA]</scope>
    <source>
        <strain evidence="8 9">DSM 18921</strain>
    </source>
</reference>
<dbReference type="PANTHER" id="PTHR10010:SF46">
    <property type="entry name" value="SODIUM-DEPENDENT PHOSPHATE TRANSPORT PROTEIN 2B"/>
    <property type="match status" value="1"/>
</dbReference>
<dbReference type="PANTHER" id="PTHR10010">
    <property type="entry name" value="SOLUTE CARRIER FAMILY 34 SODIUM PHOSPHATE , MEMBER 2-RELATED"/>
    <property type="match status" value="1"/>
</dbReference>
<feature type="transmembrane region" description="Helical" evidence="6">
    <location>
        <begin position="178"/>
        <end position="206"/>
    </location>
</feature>
<evidence type="ECO:0000256" key="6">
    <source>
        <dbReference type="SAM" id="Phobius"/>
    </source>
</evidence>
<dbReference type="InterPro" id="IPR038078">
    <property type="entry name" value="PhoU-like_sf"/>
</dbReference>
<proteinExistence type="predicted"/>
<evidence type="ECO:0000256" key="2">
    <source>
        <dbReference type="ARBA" id="ARBA00022475"/>
    </source>
</evidence>
<feature type="transmembrane region" description="Helical" evidence="6">
    <location>
        <begin position="212"/>
        <end position="233"/>
    </location>
</feature>
<comment type="caution">
    <text evidence="8">The sequence shown here is derived from an EMBL/GenBank/DDBJ whole genome shotgun (WGS) entry which is preliminary data.</text>
</comment>
<feature type="transmembrane region" description="Helical" evidence="6">
    <location>
        <begin position="6"/>
        <end position="27"/>
    </location>
</feature>
<keyword evidence="9" id="KW-1185">Reference proteome</keyword>
<evidence type="ECO:0000256" key="5">
    <source>
        <dbReference type="ARBA" id="ARBA00023136"/>
    </source>
</evidence>
<feature type="transmembrane region" description="Helical" evidence="6">
    <location>
        <begin position="284"/>
        <end position="304"/>
    </location>
</feature>
<keyword evidence="3 6" id="KW-0812">Transmembrane</keyword>
<feature type="transmembrane region" description="Helical" evidence="6">
    <location>
        <begin position="106"/>
        <end position="126"/>
    </location>
</feature>
<dbReference type="EMBL" id="PVEP01000002">
    <property type="protein sequence ID" value="PQV57779.1"/>
    <property type="molecule type" value="Genomic_DNA"/>
</dbReference>
<evidence type="ECO:0000259" key="7">
    <source>
        <dbReference type="Pfam" id="PF01895"/>
    </source>
</evidence>
<comment type="subcellular location">
    <subcellularLocation>
        <location evidence="1">Cell membrane</location>
        <topology evidence="1">Multi-pass membrane protein</topology>
    </subcellularLocation>
</comment>
<organism evidence="8 9">
    <name type="scientific">Albidovulum denitrificans</name>
    <dbReference type="NCBI Taxonomy" id="404881"/>
    <lineage>
        <taxon>Bacteria</taxon>
        <taxon>Pseudomonadati</taxon>
        <taxon>Pseudomonadota</taxon>
        <taxon>Alphaproteobacteria</taxon>
        <taxon>Rhodobacterales</taxon>
        <taxon>Paracoccaceae</taxon>
        <taxon>Albidovulum</taxon>
    </lineage>
</organism>
<name>A0A2S8SAK2_9RHOB</name>
<gene>
    <name evidence="8" type="ORF">LX70_01587</name>
</gene>
<dbReference type="NCBIfam" id="NF037997">
    <property type="entry name" value="Na_Pi_symport"/>
    <property type="match status" value="1"/>
</dbReference>
<evidence type="ECO:0000313" key="8">
    <source>
        <dbReference type="EMBL" id="PQV57779.1"/>
    </source>
</evidence>
<dbReference type="Pfam" id="PF02690">
    <property type="entry name" value="Na_Pi_cotrans"/>
    <property type="match status" value="2"/>
</dbReference>
<dbReference type="InterPro" id="IPR026022">
    <property type="entry name" value="PhoU_dom"/>
</dbReference>
<dbReference type="RefSeq" id="WP_105513996.1">
    <property type="nucleotide sequence ID" value="NZ_PVEP01000002.1"/>
</dbReference>
<dbReference type="Proteomes" id="UP000238338">
    <property type="component" value="Unassembled WGS sequence"/>
</dbReference>
<feature type="domain" description="PhoU" evidence="7">
    <location>
        <begin position="345"/>
        <end position="423"/>
    </location>
</feature>
<feature type="transmembrane region" description="Helical" evidence="6">
    <location>
        <begin position="48"/>
        <end position="64"/>
    </location>
</feature>
<dbReference type="GO" id="GO:0005436">
    <property type="term" value="F:sodium:phosphate symporter activity"/>
    <property type="evidence" value="ECO:0007669"/>
    <property type="project" value="InterPro"/>
</dbReference>
<evidence type="ECO:0000313" key="9">
    <source>
        <dbReference type="Proteomes" id="UP000238338"/>
    </source>
</evidence>
<keyword evidence="5 6" id="KW-0472">Membrane</keyword>